<evidence type="ECO:0000313" key="2">
    <source>
        <dbReference type="EMBL" id="MDT0471147.1"/>
    </source>
</evidence>
<feature type="region of interest" description="Disordered" evidence="1">
    <location>
        <begin position="123"/>
        <end position="173"/>
    </location>
</feature>
<proteinExistence type="predicted"/>
<name>A0ABU2UE24_9ACTN</name>
<dbReference type="Proteomes" id="UP001180489">
    <property type="component" value="Unassembled WGS sequence"/>
</dbReference>
<accession>A0ABU2UE24</accession>
<sequence>MPDVISARVDGSWTIASRPPSGDVPSLASPPLAWAWFFQAVSLAVVQGVPARGHLRRPAGAGRGVATVVLSFLWKKVPGPANKVPAALVAVGVGMAHLDHAYRIQVEEFVTQQRAKEVRVELLMPAPARQRPEQPGGAPRDLEKPESAPLPRKGVPDHRQETAPGPTAEWFYLDTSPLPEAHFMTGAG</sequence>
<comment type="caution">
    <text evidence="2">The sequence shown here is derived from an EMBL/GenBank/DDBJ whole genome shotgun (WGS) entry which is preliminary data.</text>
</comment>
<dbReference type="EMBL" id="JAVRFF010000003">
    <property type="protein sequence ID" value="MDT0471147.1"/>
    <property type="molecule type" value="Genomic_DNA"/>
</dbReference>
<protein>
    <submittedName>
        <fullName evidence="2">Uncharacterized protein</fullName>
    </submittedName>
</protein>
<dbReference type="RefSeq" id="WP_311634030.1">
    <property type="nucleotide sequence ID" value="NZ_JAVRFF010000003.1"/>
</dbReference>
<evidence type="ECO:0000313" key="3">
    <source>
        <dbReference type="Proteomes" id="UP001180489"/>
    </source>
</evidence>
<reference evidence="2" key="1">
    <citation type="submission" date="2024-05" db="EMBL/GenBank/DDBJ databases">
        <title>30 novel species of actinomycetes from the DSMZ collection.</title>
        <authorList>
            <person name="Nouioui I."/>
        </authorList>
    </citation>
    <scope>NUCLEOTIDE SEQUENCE</scope>
    <source>
        <strain evidence="2">DSM 41014</strain>
    </source>
</reference>
<gene>
    <name evidence="2" type="ORF">RM863_03220</name>
</gene>
<keyword evidence="3" id="KW-1185">Reference proteome</keyword>
<organism evidence="2 3">
    <name type="scientific">Streptomyces hintoniae</name>
    <dbReference type="NCBI Taxonomy" id="3075521"/>
    <lineage>
        <taxon>Bacteria</taxon>
        <taxon>Bacillati</taxon>
        <taxon>Actinomycetota</taxon>
        <taxon>Actinomycetes</taxon>
        <taxon>Kitasatosporales</taxon>
        <taxon>Streptomycetaceae</taxon>
        <taxon>Streptomyces</taxon>
    </lineage>
</organism>
<evidence type="ECO:0000256" key="1">
    <source>
        <dbReference type="SAM" id="MobiDB-lite"/>
    </source>
</evidence>